<dbReference type="PANTHER" id="PTHR43391:SF12">
    <property type="entry name" value="OXIDOREDUCTASE EPHD-RELATED"/>
    <property type="match status" value="1"/>
</dbReference>
<dbReference type="InterPro" id="IPR036291">
    <property type="entry name" value="NAD(P)-bd_dom_sf"/>
</dbReference>
<dbReference type="Pfam" id="PF00106">
    <property type="entry name" value="adh_short"/>
    <property type="match status" value="1"/>
</dbReference>
<evidence type="ECO:0000256" key="2">
    <source>
        <dbReference type="ARBA" id="ARBA00023002"/>
    </source>
</evidence>
<dbReference type="InterPro" id="IPR020904">
    <property type="entry name" value="Sc_DH/Rdtase_CS"/>
</dbReference>
<dbReference type="PRINTS" id="PR00080">
    <property type="entry name" value="SDRFAMILY"/>
</dbReference>
<dbReference type="Proteomes" id="UP001139031">
    <property type="component" value="Unassembled WGS sequence"/>
</dbReference>
<protein>
    <submittedName>
        <fullName evidence="4">SDR family NAD(P)-dependent oxidoreductase</fullName>
    </submittedName>
</protein>
<gene>
    <name evidence="4" type="ORF">K7C98_24315</name>
</gene>
<accession>A0ABS7TVU1</accession>
<dbReference type="InterPro" id="IPR002347">
    <property type="entry name" value="SDR_fam"/>
</dbReference>
<keyword evidence="5" id="KW-1185">Reference proteome</keyword>
<proteinExistence type="inferred from homology"/>
<comment type="similarity">
    <text evidence="1 3">Belongs to the short-chain dehydrogenases/reductases (SDR) family.</text>
</comment>
<dbReference type="PRINTS" id="PR00081">
    <property type="entry name" value="GDHRDH"/>
</dbReference>
<dbReference type="EMBL" id="JAIRAU010000031">
    <property type="protein sequence ID" value="MBZ5712378.1"/>
    <property type="molecule type" value="Genomic_DNA"/>
</dbReference>
<organism evidence="4 5">
    <name type="scientific">Nannocystis pusilla</name>
    <dbReference type="NCBI Taxonomy" id="889268"/>
    <lineage>
        <taxon>Bacteria</taxon>
        <taxon>Pseudomonadati</taxon>
        <taxon>Myxococcota</taxon>
        <taxon>Polyangia</taxon>
        <taxon>Nannocystales</taxon>
        <taxon>Nannocystaceae</taxon>
        <taxon>Nannocystis</taxon>
    </lineage>
</organism>
<evidence type="ECO:0000313" key="5">
    <source>
        <dbReference type="Proteomes" id="UP001139031"/>
    </source>
</evidence>
<dbReference type="CDD" id="cd05233">
    <property type="entry name" value="SDR_c"/>
    <property type="match status" value="1"/>
</dbReference>
<keyword evidence="2" id="KW-0560">Oxidoreductase</keyword>
<evidence type="ECO:0000256" key="3">
    <source>
        <dbReference type="RuleBase" id="RU000363"/>
    </source>
</evidence>
<evidence type="ECO:0000313" key="4">
    <source>
        <dbReference type="EMBL" id="MBZ5712378.1"/>
    </source>
</evidence>
<comment type="caution">
    <text evidence="4">The sequence shown here is derived from an EMBL/GenBank/DDBJ whole genome shotgun (WGS) entry which is preliminary data.</text>
</comment>
<name>A0ABS7TVU1_9BACT</name>
<dbReference type="SUPFAM" id="SSF51735">
    <property type="entry name" value="NAD(P)-binding Rossmann-fold domains"/>
    <property type="match status" value="1"/>
</dbReference>
<dbReference type="Gene3D" id="3.40.50.720">
    <property type="entry name" value="NAD(P)-binding Rossmann-like Domain"/>
    <property type="match status" value="1"/>
</dbReference>
<dbReference type="RefSeq" id="WP_224194138.1">
    <property type="nucleotide sequence ID" value="NZ_JAIRAU010000031.1"/>
</dbReference>
<sequence length="274" mass="29272">MTLSFDKPVRAVVTGAGGGLGRAFCLELGRRNAQVVVADIDLAGAEETAGQLEKLGCKAHARACDVARREAVAELAEAAQSLLGGVDLLINNAGVATSGPVDAIPPQDWEWIMGVNLWGVIYGCELFLPHMRAQGRGHVINVASAAGLLCTPMMAPYNVTKAAVVALSETMAGELRGTGIGVTVLCPTFFRTRIIDAGRHHGESRAASTATKLMERAKMQAPEVARFALDAAAEGTLYALPHADGSWLWRLKRLAPERFYHKLVPRYFGKIKRG</sequence>
<reference evidence="4" key="1">
    <citation type="submission" date="2021-08" db="EMBL/GenBank/DDBJ databases">
        <authorList>
            <person name="Stevens D.C."/>
        </authorList>
    </citation>
    <scope>NUCLEOTIDE SEQUENCE</scope>
    <source>
        <strain evidence="4">DSM 53165</strain>
    </source>
</reference>
<dbReference type="PROSITE" id="PS00061">
    <property type="entry name" value="ADH_SHORT"/>
    <property type="match status" value="1"/>
</dbReference>
<evidence type="ECO:0000256" key="1">
    <source>
        <dbReference type="ARBA" id="ARBA00006484"/>
    </source>
</evidence>
<dbReference type="PANTHER" id="PTHR43391">
    <property type="entry name" value="RETINOL DEHYDROGENASE-RELATED"/>
    <property type="match status" value="1"/>
</dbReference>